<dbReference type="EMBL" id="CP132507">
    <property type="protein sequence ID" value="WNO05058.1"/>
    <property type="molecule type" value="Genomic_DNA"/>
</dbReference>
<evidence type="ECO:0000313" key="2">
    <source>
        <dbReference type="EMBL" id="WNO05058.1"/>
    </source>
</evidence>
<dbReference type="Proteomes" id="UP001302257">
    <property type="component" value="Chromosome"/>
</dbReference>
<reference evidence="2 3" key="1">
    <citation type="submission" date="2023-08" db="EMBL/GenBank/DDBJ databases">
        <title>Rhodoferax potami sp. nov. and Rhodoferax mekongensis sp. nov., isolated from the Mekong River in Thailand.</title>
        <authorList>
            <person name="Kitikhun S."/>
            <person name="Charoenyingcharoen P."/>
            <person name="Siriarchawattana P."/>
            <person name="Likhitrattanapisal S."/>
            <person name="Nilsakha T."/>
            <person name="Chanpet A."/>
            <person name="Rattanawaree P."/>
            <person name="Ingsriswang S."/>
        </authorList>
    </citation>
    <scope>NUCLEOTIDE SEQUENCE [LARGE SCALE GENOMIC DNA]</scope>
    <source>
        <strain evidence="2 3">TBRC 17307</strain>
    </source>
</reference>
<feature type="chain" id="PRO_5046920587" evidence="1">
    <location>
        <begin position="21"/>
        <end position="136"/>
    </location>
</feature>
<sequence>MKALAFAFLSCAVLAGPACAQELISLTRLPSGAAPSLHQSDRNLLAKSDSDRKSIEATLQNTLVAYDTRHDGARKKLGVALTSFSSIPLELAYDPNGKNLMAQWRSVYTTAAGQSFQYQAFVGESGTINFVISSKF</sequence>
<keyword evidence="3" id="KW-1185">Reference proteome</keyword>
<organism evidence="2 3">
    <name type="scientific">Rhodoferax mekongensis</name>
    <dbReference type="NCBI Taxonomy" id="3068341"/>
    <lineage>
        <taxon>Bacteria</taxon>
        <taxon>Pseudomonadati</taxon>
        <taxon>Pseudomonadota</taxon>
        <taxon>Betaproteobacteria</taxon>
        <taxon>Burkholderiales</taxon>
        <taxon>Comamonadaceae</taxon>
        <taxon>Rhodoferax</taxon>
    </lineage>
</organism>
<evidence type="ECO:0000256" key="1">
    <source>
        <dbReference type="SAM" id="SignalP"/>
    </source>
</evidence>
<gene>
    <name evidence="2" type="ORF">RAN89_01145</name>
</gene>
<proteinExistence type="predicted"/>
<name>A0ABZ0B0V4_9BURK</name>
<evidence type="ECO:0000313" key="3">
    <source>
        <dbReference type="Proteomes" id="UP001302257"/>
    </source>
</evidence>
<protein>
    <submittedName>
        <fullName evidence="2">Uncharacterized protein</fullName>
    </submittedName>
</protein>
<dbReference type="RefSeq" id="WP_313867865.1">
    <property type="nucleotide sequence ID" value="NZ_CP132507.1"/>
</dbReference>
<accession>A0ABZ0B0V4</accession>
<feature type="signal peptide" evidence="1">
    <location>
        <begin position="1"/>
        <end position="20"/>
    </location>
</feature>
<keyword evidence="1" id="KW-0732">Signal</keyword>